<dbReference type="SMART" id="SM00487">
    <property type="entry name" value="DEXDc"/>
    <property type="match status" value="1"/>
</dbReference>
<dbReference type="PANTHER" id="PTHR47396:SF1">
    <property type="entry name" value="ATP-DEPENDENT HELICASE IRC3-RELATED"/>
    <property type="match status" value="1"/>
</dbReference>
<dbReference type="InterPro" id="IPR001650">
    <property type="entry name" value="Helicase_C-like"/>
</dbReference>
<dbReference type="SUPFAM" id="SSF52540">
    <property type="entry name" value="P-loop containing nucleoside triphosphate hydrolases"/>
    <property type="match status" value="1"/>
</dbReference>
<organism evidence="4 5">
    <name type="scientific">Austropuccinia psidii MF-1</name>
    <dbReference type="NCBI Taxonomy" id="1389203"/>
    <lineage>
        <taxon>Eukaryota</taxon>
        <taxon>Fungi</taxon>
        <taxon>Dikarya</taxon>
        <taxon>Basidiomycota</taxon>
        <taxon>Pucciniomycotina</taxon>
        <taxon>Pucciniomycetes</taxon>
        <taxon>Pucciniales</taxon>
        <taxon>Sphaerophragmiaceae</taxon>
        <taxon>Austropuccinia</taxon>
    </lineage>
</organism>
<evidence type="ECO:0000259" key="2">
    <source>
        <dbReference type="PROSITE" id="PS51192"/>
    </source>
</evidence>
<keyword evidence="1" id="KW-0378">Hydrolase</keyword>
<evidence type="ECO:0008006" key="6">
    <source>
        <dbReference type="Google" id="ProtNLM"/>
    </source>
</evidence>
<dbReference type="Pfam" id="PF04851">
    <property type="entry name" value="ResIII"/>
    <property type="match status" value="1"/>
</dbReference>
<protein>
    <recommendedName>
        <fullName evidence="6">P-loop containing nucleoside triphosphate hydrolase protein</fullName>
    </recommendedName>
</protein>
<proteinExistence type="predicted"/>
<dbReference type="InterPro" id="IPR014001">
    <property type="entry name" value="Helicase_ATP-bd"/>
</dbReference>
<evidence type="ECO:0000256" key="1">
    <source>
        <dbReference type="ARBA" id="ARBA00022806"/>
    </source>
</evidence>
<dbReference type="EMBL" id="AVOT02006661">
    <property type="protein sequence ID" value="MBW0482131.1"/>
    <property type="molecule type" value="Genomic_DNA"/>
</dbReference>
<evidence type="ECO:0000313" key="4">
    <source>
        <dbReference type="EMBL" id="MBW0482131.1"/>
    </source>
</evidence>
<sequence>MALFRNLIHSSQSWIILFGRQQLSAIHLTPSGRLYPPSRIQSSRCRRAYSLSNDLKDHPLPNRIEHRPYQQDCLNSCLNALDRGISRIGVSLPTGSGKTTVFINLIHAIPSNHESSQKGWRSIIIVNSIELAHQALNQLFHLFPQTSVSLEQGSHYASEHTKVIIATYQSLNSKQRYKRFEPSEFKCVIVDEAHHALSASYVQILSHFNHFGPTPGTQPEATKSPNYQVPIIGFSATFSRHDRLALSTVFEEIVYHYELRDMIQAGWLAPARFTSVKVKMDLSKVGLTNTKDPDYILDRLAEVIDTEPINDLLLSIYLDRAADRKSTLIFTVNIQHMYRLANKFRNAGIDARVIFSGTSSNERKSLLSDFKLSKFPVLVNCAVLTEGADVPNVDCVILARPTRSRTLLTQMIGRGLRKSQATGKTDCLIIDIFGSVERGVLVTPSLQGLDPNQFHDSDLMSGELGEQALTSDENLQLTLPEDPSPQVSVKSLIYTDYESPFRDENPYEDVRDLYRLTRYSWVGCGDAIFVLDLLGYGHLRIQLEEDETRARRYVIYFVRSLERKQMKTNQAGPSRVFAMPQAIGTANEVSDAIKTADAFLEQTTKRSKSLPSSILRSLERRALWRRLPATEQQISIIQRRLGAKFKGESELEKLNKGQAANLLTRLSHGFKGRLERKLKKQISHVKANKKSRGFEIQVGRLSDS</sequence>
<feature type="domain" description="Helicase ATP-binding" evidence="2">
    <location>
        <begin position="79"/>
        <end position="256"/>
    </location>
</feature>
<dbReference type="PROSITE" id="PS51192">
    <property type="entry name" value="HELICASE_ATP_BIND_1"/>
    <property type="match status" value="1"/>
</dbReference>
<reference evidence="4" key="1">
    <citation type="submission" date="2021-03" db="EMBL/GenBank/DDBJ databases">
        <title>Draft genome sequence of rust myrtle Austropuccinia psidii MF-1, a brazilian biotype.</title>
        <authorList>
            <person name="Quecine M.C."/>
            <person name="Pachon D.M.R."/>
            <person name="Bonatelli M.L."/>
            <person name="Correr F.H."/>
            <person name="Franceschini L.M."/>
            <person name="Leite T.F."/>
            <person name="Margarido G.R.A."/>
            <person name="Almeida C.A."/>
            <person name="Ferrarezi J.A."/>
            <person name="Labate C.A."/>
        </authorList>
    </citation>
    <scope>NUCLEOTIDE SEQUENCE</scope>
    <source>
        <strain evidence="4">MF-1</strain>
    </source>
</reference>
<dbReference type="GO" id="GO:0070125">
    <property type="term" value="P:mitochondrial translational elongation"/>
    <property type="evidence" value="ECO:0007669"/>
    <property type="project" value="TreeGrafter"/>
</dbReference>
<dbReference type="CDD" id="cd18799">
    <property type="entry name" value="SF2_C_EcoAI-like"/>
    <property type="match status" value="1"/>
</dbReference>
<dbReference type="InterPro" id="IPR050742">
    <property type="entry name" value="Helicase_Restrict-Modif_Enz"/>
</dbReference>
<dbReference type="PROSITE" id="PS51194">
    <property type="entry name" value="HELICASE_CTER"/>
    <property type="match status" value="1"/>
</dbReference>
<dbReference type="InterPro" id="IPR027417">
    <property type="entry name" value="P-loop_NTPase"/>
</dbReference>
<dbReference type="GO" id="GO:0005524">
    <property type="term" value="F:ATP binding"/>
    <property type="evidence" value="ECO:0007669"/>
    <property type="project" value="InterPro"/>
</dbReference>
<dbReference type="Proteomes" id="UP000765509">
    <property type="component" value="Unassembled WGS sequence"/>
</dbReference>
<feature type="domain" description="Helicase C-terminal" evidence="3">
    <location>
        <begin position="308"/>
        <end position="465"/>
    </location>
</feature>
<accession>A0A9Q3CBR3</accession>
<dbReference type="Pfam" id="PF00271">
    <property type="entry name" value="Helicase_C"/>
    <property type="match status" value="1"/>
</dbReference>
<dbReference type="AlphaFoldDB" id="A0A9Q3CBR3"/>
<keyword evidence="5" id="KW-1185">Reference proteome</keyword>
<keyword evidence="1" id="KW-0547">Nucleotide-binding</keyword>
<dbReference type="GO" id="GO:0032042">
    <property type="term" value="P:mitochondrial DNA metabolic process"/>
    <property type="evidence" value="ECO:0007669"/>
    <property type="project" value="TreeGrafter"/>
</dbReference>
<dbReference type="PANTHER" id="PTHR47396">
    <property type="entry name" value="TYPE I RESTRICTION ENZYME ECOKI R PROTEIN"/>
    <property type="match status" value="1"/>
</dbReference>
<dbReference type="OrthoDB" id="270584at2759"/>
<keyword evidence="1" id="KW-0347">Helicase</keyword>
<dbReference type="GO" id="GO:0036121">
    <property type="term" value="F:double-stranded DNA helicase activity"/>
    <property type="evidence" value="ECO:0007669"/>
    <property type="project" value="TreeGrafter"/>
</dbReference>
<evidence type="ECO:0000313" key="5">
    <source>
        <dbReference type="Proteomes" id="UP000765509"/>
    </source>
</evidence>
<dbReference type="GO" id="GO:0005759">
    <property type="term" value="C:mitochondrial matrix"/>
    <property type="evidence" value="ECO:0007669"/>
    <property type="project" value="TreeGrafter"/>
</dbReference>
<keyword evidence="1" id="KW-0067">ATP-binding</keyword>
<dbReference type="SMART" id="SM00490">
    <property type="entry name" value="HELICc"/>
    <property type="match status" value="1"/>
</dbReference>
<comment type="caution">
    <text evidence="4">The sequence shown here is derived from an EMBL/GenBank/DDBJ whole genome shotgun (WGS) entry which is preliminary data.</text>
</comment>
<dbReference type="GO" id="GO:0016787">
    <property type="term" value="F:hydrolase activity"/>
    <property type="evidence" value="ECO:0007669"/>
    <property type="project" value="InterPro"/>
</dbReference>
<evidence type="ECO:0000259" key="3">
    <source>
        <dbReference type="PROSITE" id="PS51194"/>
    </source>
</evidence>
<dbReference type="Gene3D" id="3.40.50.300">
    <property type="entry name" value="P-loop containing nucleotide triphosphate hydrolases"/>
    <property type="match status" value="2"/>
</dbReference>
<name>A0A9Q3CBR3_9BASI</name>
<dbReference type="GO" id="GO:0000403">
    <property type="term" value="F:Y-form DNA binding"/>
    <property type="evidence" value="ECO:0007669"/>
    <property type="project" value="TreeGrafter"/>
</dbReference>
<dbReference type="InterPro" id="IPR006935">
    <property type="entry name" value="Helicase/UvrB_N"/>
</dbReference>
<gene>
    <name evidence="4" type="ORF">O181_021846</name>
</gene>
<dbReference type="GO" id="GO:0061749">
    <property type="term" value="F:forked DNA-dependent helicase activity"/>
    <property type="evidence" value="ECO:0007669"/>
    <property type="project" value="TreeGrafter"/>
</dbReference>